<dbReference type="STRING" id="45607.A0A2T0FPR8"/>
<dbReference type="Gene3D" id="2.130.10.30">
    <property type="entry name" value="Regulator of chromosome condensation 1/beta-lactamase-inhibitor protein II"/>
    <property type="match status" value="1"/>
</dbReference>
<dbReference type="RefSeq" id="XP_024666938.1">
    <property type="nucleotide sequence ID" value="XM_024811170.1"/>
</dbReference>
<dbReference type="InterPro" id="IPR009091">
    <property type="entry name" value="RCC1/BLIP-II"/>
</dbReference>
<accession>A0A2T0FPR8</accession>
<keyword evidence="2" id="KW-1185">Reference proteome</keyword>
<dbReference type="GeneID" id="36518361"/>
<proteinExistence type="predicted"/>
<gene>
    <name evidence="1" type="ORF">B9G98_04613</name>
</gene>
<dbReference type="Pfam" id="PF13540">
    <property type="entry name" value="RCC1_2"/>
    <property type="match status" value="1"/>
</dbReference>
<name>A0A2T0FPR8_9ASCO</name>
<dbReference type="OrthoDB" id="61110at2759"/>
<dbReference type="EMBL" id="NDIQ01000022">
    <property type="protein sequence ID" value="PRT56993.1"/>
    <property type="molecule type" value="Genomic_DNA"/>
</dbReference>
<evidence type="ECO:0008006" key="3">
    <source>
        <dbReference type="Google" id="ProtNLM"/>
    </source>
</evidence>
<protein>
    <recommendedName>
        <fullName evidence="3">SCF-associated factor 1</fullName>
    </recommendedName>
</protein>
<organism evidence="1 2">
    <name type="scientific">Wickerhamiella sorbophila</name>
    <dbReference type="NCBI Taxonomy" id="45607"/>
    <lineage>
        <taxon>Eukaryota</taxon>
        <taxon>Fungi</taxon>
        <taxon>Dikarya</taxon>
        <taxon>Ascomycota</taxon>
        <taxon>Saccharomycotina</taxon>
        <taxon>Dipodascomycetes</taxon>
        <taxon>Dipodascales</taxon>
        <taxon>Trichomonascaceae</taxon>
        <taxon>Wickerhamiella</taxon>
    </lineage>
</organism>
<reference evidence="1 2" key="1">
    <citation type="submission" date="2017-04" db="EMBL/GenBank/DDBJ databases">
        <title>Genome sequencing of [Candida] sorbophila.</title>
        <authorList>
            <person name="Ahn J.O."/>
        </authorList>
    </citation>
    <scope>NUCLEOTIDE SEQUENCE [LARGE SCALE GENOMIC DNA]</scope>
    <source>
        <strain evidence="1 2">DS02</strain>
    </source>
</reference>
<dbReference type="InterPro" id="IPR036047">
    <property type="entry name" value="F-box-like_dom_sf"/>
</dbReference>
<evidence type="ECO:0000313" key="1">
    <source>
        <dbReference type="EMBL" id="PRT56993.1"/>
    </source>
</evidence>
<dbReference type="Proteomes" id="UP000238350">
    <property type="component" value="Unassembled WGS sequence"/>
</dbReference>
<evidence type="ECO:0000313" key="2">
    <source>
        <dbReference type="Proteomes" id="UP000238350"/>
    </source>
</evidence>
<dbReference type="SUPFAM" id="SSF50985">
    <property type="entry name" value="RCC1/BLIP-II"/>
    <property type="match status" value="1"/>
</dbReference>
<dbReference type="SUPFAM" id="SSF81383">
    <property type="entry name" value="F-box domain"/>
    <property type="match status" value="1"/>
</dbReference>
<comment type="caution">
    <text evidence="1">The sequence shown here is derived from an EMBL/GenBank/DDBJ whole genome shotgun (WGS) entry which is preliminary data.</text>
</comment>
<dbReference type="AlphaFoldDB" id="A0A2T0FPR8"/>
<sequence length="445" mass="48666">MLILGKNILEISLLPLLEPEELLALRATCRELNNLVLASNVWKQLYFRDFGPTPYEDSTLWSELYIRRRAAKVFFWGIYANDGDGEGVASRPTLLRGVDHPVKDVVFTPGFVVVQDSANELWQVSFPSKSDGSPAKPATQLTSQGVSKFVSMHCSYFEIMACDFKGRWHLWSCVDGSSSSFNMPYKVSPNMVAMCALTTLKLFYSPQVGLVLTSVLSNKSGSDVKCAVVPKTGGSGMEEIVDLAMGVGSKRTFASSQFIVHVDRAGELFVSSIPFEDLNHSHIESLQGIVTTQFPFYDRVAGPKTRFVKVFAECNRFVALTDNGRALEINLVDGNIFGEIGMRIVPDLHNVVDVALGFGHSVALTSEGEMKTWGCDSAHSGCFGLGTDEELAQAGARFEKGTFSDREILDMPHTVKCSPAVRVHASLASTVALGLTSYDEDDEEA</sequence>